<name>A0A2W7TV42_9FLAO</name>
<dbReference type="EMBL" id="QKXH01000004">
    <property type="protein sequence ID" value="PZX93858.1"/>
    <property type="molecule type" value="Genomic_DNA"/>
</dbReference>
<evidence type="ECO:0000313" key="1">
    <source>
        <dbReference type="EMBL" id="PZX93858.1"/>
    </source>
</evidence>
<dbReference type="OrthoDB" id="1242093at2"/>
<keyword evidence="2" id="KW-1185">Reference proteome</keyword>
<organism evidence="1 2">
    <name type="scientific">Flavobacterium aquariorum</name>
    <dbReference type="NCBI Taxonomy" id="2217670"/>
    <lineage>
        <taxon>Bacteria</taxon>
        <taxon>Pseudomonadati</taxon>
        <taxon>Bacteroidota</taxon>
        <taxon>Flavobacteriia</taxon>
        <taxon>Flavobacteriales</taxon>
        <taxon>Flavobacteriaceae</taxon>
        <taxon>Flavobacterium</taxon>
    </lineage>
</organism>
<gene>
    <name evidence="1" type="ORF">DOS84_07855</name>
</gene>
<reference evidence="1 2" key="1">
    <citation type="submission" date="2018-06" db="EMBL/GenBank/DDBJ databases">
        <title>Flavobacterium sp IMCC34762, genome.</title>
        <authorList>
            <person name="Joung Y."/>
            <person name="Cho J."/>
            <person name="Song J."/>
        </authorList>
    </citation>
    <scope>NUCLEOTIDE SEQUENCE [LARGE SCALE GENOMIC DNA]</scope>
    <source>
        <strain evidence="1 2">IMCC34762</strain>
    </source>
</reference>
<protein>
    <submittedName>
        <fullName evidence="1">Uncharacterized protein</fullName>
    </submittedName>
</protein>
<dbReference type="AlphaFoldDB" id="A0A2W7TV42"/>
<proteinExistence type="predicted"/>
<sequence>MKKPPVIRLYNFSDATLVTKGKEKIAFMRRDAAAFTPFGVTAPQVTSLETAINAFANTITDVEAVSNQTGVTAAKDAKADQLRVAIRAVMARAELKYGTSSAKYKKFGTDALSQQSDSDLLITGKRVVRVGTEFLTDLTPNGLTAAMLTAITTLCNEFEFLIIDLKIKIGERDIIQEDRVEAGNTIYKTLIQYTTTGLSIWETSDVAKYNDYVIYNTVSGEITETATEPTV</sequence>
<comment type="caution">
    <text evidence="1">The sequence shown here is derived from an EMBL/GenBank/DDBJ whole genome shotgun (WGS) entry which is preliminary data.</text>
</comment>
<dbReference type="Proteomes" id="UP000249177">
    <property type="component" value="Unassembled WGS sequence"/>
</dbReference>
<evidence type="ECO:0000313" key="2">
    <source>
        <dbReference type="Proteomes" id="UP000249177"/>
    </source>
</evidence>
<dbReference type="RefSeq" id="WP_111409575.1">
    <property type="nucleotide sequence ID" value="NZ_QKXH01000004.1"/>
</dbReference>
<accession>A0A2W7TV42</accession>